<dbReference type="PANTHER" id="PTHR13146">
    <property type="match status" value="1"/>
</dbReference>
<name>A0A8S3HT68_9BILA</name>
<dbReference type="GO" id="GO:0016020">
    <property type="term" value="C:membrane"/>
    <property type="evidence" value="ECO:0007669"/>
    <property type="project" value="TreeGrafter"/>
</dbReference>
<dbReference type="Proteomes" id="UP000681720">
    <property type="component" value="Unassembled WGS sequence"/>
</dbReference>
<keyword evidence="1" id="KW-0472">Membrane</keyword>
<evidence type="ECO:0000313" key="2">
    <source>
        <dbReference type="EMBL" id="CAF5086453.1"/>
    </source>
</evidence>
<dbReference type="EMBL" id="CAJOBH010234872">
    <property type="protein sequence ID" value="CAF5086453.1"/>
    <property type="molecule type" value="Genomic_DNA"/>
</dbReference>
<evidence type="ECO:0000256" key="1">
    <source>
        <dbReference type="SAM" id="Phobius"/>
    </source>
</evidence>
<keyword evidence="1" id="KW-1133">Transmembrane helix</keyword>
<comment type="caution">
    <text evidence="3">The sequence shown here is derived from an EMBL/GenBank/DDBJ whole genome shotgun (WGS) entry which is preliminary data.</text>
</comment>
<organism evidence="3 4">
    <name type="scientific">Rotaria magnacalcarata</name>
    <dbReference type="NCBI Taxonomy" id="392030"/>
    <lineage>
        <taxon>Eukaryota</taxon>
        <taxon>Metazoa</taxon>
        <taxon>Spiralia</taxon>
        <taxon>Gnathifera</taxon>
        <taxon>Rotifera</taxon>
        <taxon>Eurotatoria</taxon>
        <taxon>Bdelloidea</taxon>
        <taxon>Philodinida</taxon>
        <taxon>Philodinidae</taxon>
        <taxon>Rotaria</taxon>
    </lineage>
</organism>
<evidence type="ECO:0000313" key="3">
    <source>
        <dbReference type="EMBL" id="CAF5185916.1"/>
    </source>
</evidence>
<reference evidence="3" key="1">
    <citation type="submission" date="2021-02" db="EMBL/GenBank/DDBJ databases">
        <authorList>
            <person name="Nowell W R."/>
        </authorList>
    </citation>
    <scope>NUCLEOTIDE SEQUENCE</scope>
</reference>
<keyword evidence="1" id="KW-0812">Transmembrane</keyword>
<feature type="transmembrane region" description="Helical" evidence="1">
    <location>
        <begin position="31"/>
        <end position="53"/>
    </location>
</feature>
<evidence type="ECO:0008006" key="5">
    <source>
        <dbReference type="Google" id="ProtNLM"/>
    </source>
</evidence>
<accession>A0A8S3HT68</accession>
<dbReference type="PANTHER" id="PTHR13146:SF0">
    <property type="entry name" value="SOLUTE CARRIER FAMILY 35 MEMBER F6"/>
    <property type="match status" value="1"/>
</dbReference>
<dbReference type="AlphaFoldDB" id="A0A8S3HT68"/>
<proteinExistence type="predicted"/>
<dbReference type="Proteomes" id="UP000681967">
    <property type="component" value="Unassembled WGS sequence"/>
</dbReference>
<sequence length="205" mass="22859">MLFTSFQVVYEERFIGKYNIPPLQAVGWEGIFGFSTLGLLLIPFYFIIVPTSNSGPDHRLEDVLSAFCQMRDNWIIILATFGNVLSIAFFNFAGVSVTKELSSTTRMVLDSGRTLIIWIVSLALQWQAFYSLQVLGFIILVIGMGIYNGVWEHLFRLCVSRPPISSERSQLLPSHDDVTVYESNSNRPLGADVSVAAPVSDDANI</sequence>
<gene>
    <name evidence="2" type="ORF">BYL167_LOCUS62577</name>
    <name evidence="3" type="ORF">GIL414_LOCUS71060</name>
</gene>
<dbReference type="EMBL" id="CAJOBJ010333518">
    <property type="protein sequence ID" value="CAF5185916.1"/>
    <property type="molecule type" value="Genomic_DNA"/>
</dbReference>
<protein>
    <recommendedName>
        <fullName evidence="5">Solute carrier family 35 member F6</fullName>
    </recommendedName>
</protein>
<evidence type="ECO:0000313" key="4">
    <source>
        <dbReference type="Proteomes" id="UP000681720"/>
    </source>
</evidence>
<feature type="transmembrane region" description="Helical" evidence="1">
    <location>
        <begin position="74"/>
        <end position="95"/>
    </location>
</feature>
<feature type="transmembrane region" description="Helical" evidence="1">
    <location>
        <begin position="115"/>
        <end position="147"/>
    </location>
</feature>